<dbReference type="RefSeq" id="WP_093084535.1">
    <property type="nucleotide sequence ID" value="NZ_FNBE01000009.1"/>
</dbReference>
<dbReference type="AlphaFoldDB" id="A0A1G7RMY9"/>
<evidence type="ECO:0000313" key="1">
    <source>
        <dbReference type="EMBL" id="SDG12063.1"/>
    </source>
</evidence>
<dbReference type="STRING" id="366584.SAMN05216377_10978"/>
<protein>
    <recommendedName>
        <fullName evidence="3">HIRAN domain-containing protein</fullName>
    </recommendedName>
</protein>
<accession>A0A1G7RMY9</accession>
<proteinExistence type="predicted"/>
<evidence type="ECO:0008006" key="3">
    <source>
        <dbReference type="Google" id="ProtNLM"/>
    </source>
</evidence>
<dbReference type="Proteomes" id="UP000198967">
    <property type="component" value="Unassembled WGS sequence"/>
</dbReference>
<evidence type="ECO:0000313" key="2">
    <source>
        <dbReference type="Proteomes" id="UP000198967"/>
    </source>
</evidence>
<dbReference type="EMBL" id="FNBE01000009">
    <property type="protein sequence ID" value="SDG12063.1"/>
    <property type="molecule type" value="Genomic_DNA"/>
</dbReference>
<dbReference type="OrthoDB" id="3830732at2"/>
<keyword evidence="2" id="KW-1185">Reference proteome</keyword>
<reference evidence="1 2" key="1">
    <citation type="submission" date="2016-10" db="EMBL/GenBank/DDBJ databases">
        <authorList>
            <person name="de Groot N.N."/>
        </authorList>
    </citation>
    <scope>NUCLEOTIDE SEQUENCE [LARGE SCALE GENOMIC DNA]</scope>
    <source>
        <strain evidence="1 2">CGMCC 4.3143</strain>
    </source>
</reference>
<sequence>MSLETLADVPERSALPSARRLVVAWQHPETRLISAIGMLECEPEGRFRFRYLRRAAGVQDFRPFLGFPRLDQTYEAERLFPLFATRVMSPRRPDFRAYLDQLHLSPDATPWEQMARSEGRRTGDTIQVLPVPDVGPDLRSDTLLLVHGIRHVVTGAMPVLVRGDELGVVPDRTNRFNPAAQSVTTAGGQPLGYVPDMLLEHLGAMQSAGPVRLAVEHVNGPEAPPHLRVLARLTGTVPPGYRPMAGPGWETFDE</sequence>
<organism evidence="1 2">
    <name type="scientific">Pseudonocardia oroxyli</name>
    <dbReference type="NCBI Taxonomy" id="366584"/>
    <lineage>
        <taxon>Bacteria</taxon>
        <taxon>Bacillati</taxon>
        <taxon>Actinomycetota</taxon>
        <taxon>Actinomycetes</taxon>
        <taxon>Pseudonocardiales</taxon>
        <taxon>Pseudonocardiaceae</taxon>
        <taxon>Pseudonocardia</taxon>
    </lineage>
</organism>
<name>A0A1G7RMY9_PSEOR</name>
<gene>
    <name evidence="1" type="ORF">SAMN05216377_10978</name>
</gene>